<reference evidence="1 2" key="1">
    <citation type="journal article" date="2019" name="Sci. Rep.">
        <title>Orb-weaving spider Araneus ventricosus genome elucidates the spidroin gene catalogue.</title>
        <authorList>
            <person name="Kono N."/>
            <person name="Nakamura H."/>
            <person name="Ohtoshi R."/>
            <person name="Moran D.A.P."/>
            <person name="Shinohara A."/>
            <person name="Yoshida Y."/>
            <person name="Fujiwara M."/>
            <person name="Mori M."/>
            <person name="Tomita M."/>
            <person name="Arakawa K."/>
        </authorList>
    </citation>
    <scope>NUCLEOTIDE SEQUENCE [LARGE SCALE GENOMIC DNA]</scope>
</reference>
<dbReference type="Proteomes" id="UP000499080">
    <property type="component" value="Unassembled WGS sequence"/>
</dbReference>
<keyword evidence="2" id="KW-1185">Reference proteome</keyword>
<sequence>MTVGRSEHFGKVWGRGKDQPAFVFVAEVAKKPFFPQPVYGVEELKNIFRNVKWIWIAFDNTFGARVPFNSTRNTPLERLSGSTLFHTELGAVCFLASDTEYVEIFRYHLHGIGKFIKR</sequence>
<evidence type="ECO:0000313" key="1">
    <source>
        <dbReference type="EMBL" id="GBL96205.1"/>
    </source>
</evidence>
<dbReference type="EMBL" id="BGPR01000118">
    <property type="protein sequence ID" value="GBL96205.1"/>
    <property type="molecule type" value="Genomic_DNA"/>
</dbReference>
<comment type="caution">
    <text evidence="1">The sequence shown here is derived from an EMBL/GenBank/DDBJ whole genome shotgun (WGS) entry which is preliminary data.</text>
</comment>
<proteinExistence type="predicted"/>
<accession>A0A4Y2BXJ7</accession>
<gene>
    <name evidence="1" type="ORF">AVEN_118750_1</name>
</gene>
<evidence type="ECO:0000313" key="2">
    <source>
        <dbReference type="Proteomes" id="UP000499080"/>
    </source>
</evidence>
<protein>
    <submittedName>
        <fullName evidence="1">Uncharacterized protein</fullName>
    </submittedName>
</protein>
<dbReference type="AlphaFoldDB" id="A0A4Y2BXJ7"/>
<name>A0A4Y2BXJ7_ARAVE</name>
<organism evidence="1 2">
    <name type="scientific">Araneus ventricosus</name>
    <name type="common">Orbweaver spider</name>
    <name type="synonym">Epeira ventricosa</name>
    <dbReference type="NCBI Taxonomy" id="182803"/>
    <lineage>
        <taxon>Eukaryota</taxon>
        <taxon>Metazoa</taxon>
        <taxon>Ecdysozoa</taxon>
        <taxon>Arthropoda</taxon>
        <taxon>Chelicerata</taxon>
        <taxon>Arachnida</taxon>
        <taxon>Araneae</taxon>
        <taxon>Araneomorphae</taxon>
        <taxon>Entelegynae</taxon>
        <taxon>Araneoidea</taxon>
        <taxon>Araneidae</taxon>
        <taxon>Araneus</taxon>
    </lineage>
</organism>